<dbReference type="EMBL" id="BAAAQK010000023">
    <property type="protein sequence ID" value="GAA1868243.1"/>
    <property type="molecule type" value="Genomic_DNA"/>
</dbReference>
<reference evidence="3 4" key="1">
    <citation type="journal article" date="2019" name="Int. J. Syst. Evol. Microbiol.">
        <title>The Global Catalogue of Microorganisms (GCM) 10K type strain sequencing project: providing services to taxonomists for standard genome sequencing and annotation.</title>
        <authorList>
            <consortium name="The Broad Institute Genomics Platform"/>
            <consortium name="The Broad Institute Genome Sequencing Center for Infectious Disease"/>
            <person name="Wu L."/>
            <person name="Ma J."/>
        </authorList>
    </citation>
    <scope>NUCLEOTIDE SEQUENCE [LARGE SCALE GENOMIC DNA]</scope>
    <source>
        <strain evidence="3 4">JCM 16009</strain>
    </source>
</reference>
<organism evidence="3 4">
    <name type="scientific">Pseudonocardia ailaonensis</name>
    <dbReference type="NCBI Taxonomy" id="367279"/>
    <lineage>
        <taxon>Bacteria</taxon>
        <taxon>Bacillati</taxon>
        <taxon>Actinomycetota</taxon>
        <taxon>Actinomycetes</taxon>
        <taxon>Pseudonocardiales</taxon>
        <taxon>Pseudonocardiaceae</taxon>
        <taxon>Pseudonocardia</taxon>
    </lineage>
</organism>
<accession>A0ABN2NHT3</accession>
<evidence type="ECO:0000313" key="3">
    <source>
        <dbReference type="EMBL" id="GAA1868243.1"/>
    </source>
</evidence>
<dbReference type="Gene3D" id="2.60.40.650">
    <property type="match status" value="1"/>
</dbReference>
<dbReference type="InterPro" id="IPR036374">
    <property type="entry name" value="OxRdtase_Mopterin-bd_sf"/>
</dbReference>
<comment type="caution">
    <text evidence="3">The sequence shown here is derived from an EMBL/GenBank/DDBJ whole genome shotgun (WGS) entry which is preliminary data.</text>
</comment>
<keyword evidence="4" id="KW-1185">Reference proteome</keyword>
<proteinExistence type="predicted"/>
<dbReference type="PANTHER" id="PTHR19372">
    <property type="entry name" value="SULFITE REDUCTASE"/>
    <property type="match status" value="1"/>
</dbReference>
<dbReference type="PANTHER" id="PTHR19372:SF7">
    <property type="entry name" value="SULFITE OXIDASE, MITOCHONDRIAL"/>
    <property type="match status" value="1"/>
</dbReference>
<dbReference type="RefSeq" id="WP_344423481.1">
    <property type="nucleotide sequence ID" value="NZ_BAAAQK010000023.1"/>
</dbReference>
<evidence type="ECO:0000256" key="1">
    <source>
        <dbReference type="SAM" id="Phobius"/>
    </source>
</evidence>
<evidence type="ECO:0000313" key="4">
    <source>
        <dbReference type="Proteomes" id="UP001500449"/>
    </source>
</evidence>
<feature type="domain" description="Oxidoreductase molybdopterin-binding" evidence="2">
    <location>
        <begin position="244"/>
        <end position="395"/>
    </location>
</feature>
<keyword evidence="1" id="KW-0812">Transmembrane</keyword>
<sequence>MTRTVAVAIPRGVAAGNGVLAVAAAVGAGQLVAGLLAPGSSPFLAVGNAVIRLAPQAVVDFAKTTFGTADKPVLLAGTAVILLLVAVGAGLASRYVWTPGQVVVGALGVAGIAAVCTAPTFTPTDLVAPVVAAAAGLWVFRTLHRIALEAAEDPEAPSTRGLPRRTVLLGATTAVGVGALAAGGGGVLLGRGSIDSRAAVTARLAAATITREAPVPAGVDFAAELGTTPFLTSNDEFYRIDVALRVPQLRAEDWRLRIHGMVDRELSLSFDDLMARPLVERTVTMTCVSNEIGGDLISTARFVGVDLAAVLREAGPHGEQLFSTSTDGWTAGTPTDVVLEQGRGALLAVGMNGEALPVEHGFPVRMVVPGLYGYVSATKWVTDIEVTTFDRTSYWIDRGWGVLGPVKTECRIDLPRSFGRVPAGRVTVAGIAWSQPRGISGVEISVDGGNWAAAQLAAEVGGDTWRMWRAVVEVAPGSHTVRVRATDGTGALQTDQIADVVPDGATGWPARVFTAT</sequence>
<feature type="transmembrane region" description="Helical" evidence="1">
    <location>
        <begin position="167"/>
        <end position="189"/>
    </location>
</feature>
<dbReference type="Pfam" id="PF00174">
    <property type="entry name" value="Oxidored_molyb"/>
    <property type="match status" value="1"/>
</dbReference>
<gene>
    <name evidence="3" type="ORF">GCM10009836_55900</name>
</gene>
<evidence type="ECO:0000259" key="2">
    <source>
        <dbReference type="Pfam" id="PF00174"/>
    </source>
</evidence>
<keyword evidence="1" id="KW-1133">Transmembrane helix</keyword>
<feature type="transmembrane region" description="Helical" evidence="1">
    <location>
        <begin position="12"/>
        <end position="37"/>
    </location>
</feature>
<feature type="transmembrane region" description="Helical" evidence="1">
    <location>
        <begin position="102"/>
        <end position="121"/>
    </location>
</feature>
<dbReference type="Gene3D" id="3.90.420.10">
    <property type="entry name" value="Oxidoreductase, molybdopterin-binding domain"/>
    <property type="match status" value="1"/>
</dbReference>
<name>A0ABN2NHT3_9PSEU</name>
<dbReference type="SUPFAM" id="SSF81296">
    <property type="entry name" value="E set domains"/>
    <property type="match status" value="1"/>
</dbReference>
<keyword evidence="1" id="KW-0472">Membrane</keyword>
<protein>
    <submittedName>
        <fullName evidence="3">Molybdopterin-dependent oxidoreductase</fullName>
    </submittedName>
</protein>
<feature type="transmembrane region" description="Helical" evidence="1">
    <location>
        <begin position="74"/>
        <end position="96"/>
    </location>
</feature>
<dbReference type="InterPro" id="IPR014756">
    <property type="entry name" value="Ig_E-set"/>
</dbReference>
<dbReference type="InterPro" id="IPR000572">
    <property type="entry name" value="OxRdtase_Mopterin-bd_dom"/>
</dbReference>
<dbReference type="SUPFAM" id="SSF56524">
    <property type="entry name" value="Oxidoreductase molybdopterin-binding domain"/>
    <property type="match status" value="1"/>
</dbReference>
<feature type="transmembrane region" description="Helical" evidence="1">
    <location>
        <begin position="126"/>
        <end position="147"/>
    </location>
</feature>
<dbReference type="Proteomes" id="UP001500449">
    <property type="component" value="Unassembled WGS sequence"/>
</dbReference>